<proteinExistence type="predicted"/>
<evidence type="ECO:0000313" key="2">
    <source>
        <dbReference type="Proteomes" id="UP000011666"/>
    </source>
</evidence>
<dbReference type="STRING" id="1223545.GS4_27_00080"/>
<protein>
    <submittedName>
        <fullName evidence="1">Uncharacterized protein</fullName>
    </submittedName>
</protein>
<reference evidence="1 2" key="1">
    <citation type="submission" date="2013-01" db="EMBL/GenBank/DDBJ databases">
        <title>Whole genome shotgun sequence of Gordonia soli NBRC 108243.</title>
        <authorList>
            <person name="Isaki-Nakamura S."/>
            <person name="Hosoyama A."/>
            <person name="Tsuchikane K."/>
            <person name="Ando Y."/>
            <person name="Baba S."/>
            <person name="Ohji S."/>
            <person name="Hamada M."/>
            <person name="Tamura T."/>
            <person name="Yamazoe A."/>
            <person name="Yamazaki S."/>
            <person name="Fujita N."/>
        </authorList>
    </citation>
    <scope>NUCLEOTIDE SEQUENCE [LARGE SCALE GENOMIC DNA]</scope>
    <source>
        <strain evidence="1 2">NBRC 108243</strain>
    </source>
</reference>
<name>M0QM33_9ACTN</name>
<gene>
    <name evidence="1" type="ORF">GS4_27_00080</name>
</gene>
<dbReference type="eggNOG" id="ENOG5031VW3">
    <property type="taxonomic scope" value="Bacteria"/>
</dbReference>
<dbReference type="AlphaFoldDB" id="M0QM33"/>
<dbReference type="EMBL" id="BANX01000027">
    <property type="protein sequence ID" value="GAC69730.1"/>
    <property type="molecule type" value="Genomic_DNA"/>
</dbReference>
<dbReference type="Proteomes" id="UP000011666">
    <property type="component" value="Unassembled WGS sequence"/>
</dbReference>
<accession>M0QM33</accession>
<dbReference type="OrthoDB" id="4376390at2"/>
<sequence length="100" mass="11383">MTPHEPELPELDIVTEYGIVTRLPTSFPIYDADLDEHLDPDLFQQGFVDAAGELDRMPCTWAHHHASRILACPPPEDDDEPSYTRGYRAAMYGHLRHGPR</sequence>
<keyword evidence="2" id="KW-1185">Reference proteome</keyword>
<dbReference type="RefSeq" id="WP_007623098.1">
    <property type="nucleotide sequence ID" value="NZ_BANX01000027.1"/>
</dbReference>
<organism evidence="1 2">
    <name type="scientific">Gordonia soli NBRC 108243</name>
    <dbReference type="NCBI Taxonomy" id="1223545"/>
    <lineage>
        <taxon>Bacteria</taxon>
        <taxon>Bacillati</taxon>
        <taxon>Actinomycetota</taxon>
        <taxon>Actinomycetes</taxon>
        <taxon>Mycobacteriales</taxon>
        <taxon>Gordoniaceae</taxon>
        <taxon>Gordonia</taxon>
    </lineage>
</organism>
<comment type="caution">
    <text evidence="1">The sequence shown here is derived from an EMBL/GenBank/DDBJ whole genome shotgun (WGS) entry which is preliminary data.</text>
</comment>
<evidence type="ECO:0000313" key="1">
    <source>
        <dbReference type="EMBL" id="GAC69730.1"/>
    </source>
</evidence>